<name>A0A1I9GE23_BRUMA</name>
<dbReference type="EMBL" id="LN856463">
    <property type="protein sequence ID" value="CTP80803.1"/>
    <property type="molecule type" value="Genomic_DNA"/>
</dbReference>
<reference evidence="1" key="2">
    <citation type="submission" date="2012-12" db="EMBL/GenBank/DDBJ databases">
        <authorList>
            <consortium name="WormBase Consortium"/>
            <person name="Ghedin E."/>
            <person name="Paulini M."/>
        </authorList>
    </citation>
    <scope>NUCLEOTIDE SEQUENCE</scope>
    <source>
        <strain evidence="1">FR3</strain>
    </source>
</reference>
<sequence>MLNRNRINIIIGDSLHNIQICCHARRFWGFRGNKNSESGRGSSLVLNGRIKWKFSRSASFKELIKDANSISDDLVAAQKQLASISGCIATSHNELHTHVNSFLLEMAVFILES</sequence>
<proteinExistence type="predicted"/>
<protein>
    <submittedName>
        <fullName evidence="1">Bm1140</fullName>
    </submittedName>
</protein>
<gene>
    <name evidence="1" type="primary">Bm1140</name>
    <name evidence="1" type="ORF">BM_Bm1140</name>
</gene>
<evidence type="ECO:0000313" key="1">
    <source>
        <dbReference type="EMBL" id="CTP80803.1"/>
    </source>
</evidence>
<dbReference type="AlphaFoldDB" id="A0A1I9GE23"/>
<organism evidence="1">
    <name type="scientific">Brugia malayi</name>
    <name type="common">Filarial nematode worm</name>
    <dbReference type="NCBI Taxonomy" id="6279"/>
    <lineage>
        <taxon>Eukaryota</taxon>
        <taxon>Metazoa</taxon>
        <taxon>Ecdysozoa</taxon>
        <taxon>Nematoda</taxon>
        <taxon>Chromadorea</taxon>
        <taxon>Rhabditida</taxon>
        <taxon>Spirurina</taxon>
        <taxon>Spiruromorpha</taxon>
        <taxon>Filarioidea</taxon>
        <taxon>Onchocercidae</taxon>
        <taxon>Brugia</taxon>
    </lineage>
</organism>
<reference evidence="1" key="1">
    <citation type="journal article" date="2007" name="Science">
        <title>Draft genome of the filarial nematode parasite Brugia malayi.</title>
        <authorList>
            <person name="Ghedin E."/>
            <person name="Wang S."/>
            <person name="Spiro D."/>
            <person name="Caler E."/>
            <person name="Zhao Q."/>
            <person name="Crabtree J."/>
            <person name="Allen J.E."/>
            <person name="Delcher A.L."/>
            <person name="Guiliano D.B."/>
            <person name="Miranda-Saavedra D."/>
            <person name="Angiuoli S.V."/>
            <person name="Creasy T."/>
            <person name="Amedeo P."/>
            <person name="Haas B."/>
            <person name="El-Sayed N.M."/>
            <person name="Wortman J.R."/>
            <person name="Feldblyum T."/>
            <person name="Tallon L."/>
            <person name="Schatz M."/>
            <person name="Shumway M."/>
            <person name="Koo H."/>
            <person name="Salzberg S.L."/>
            <person name="Schobel S."/>
            <person name="Pertea M."/>
            <person name="Pop M."/>
            <person name="White O."/>
            <person name="Barton G.J."/>
            <person name="Carlow C.K."/>
            <person name="Crawford M.J."/>
            <person name="Daub J."/>
            <person name="Dimmic M.W."/>
            <person name="Estes C.F."/>
            <person name="Foster J.M."/>
            <person name="Ganatra M."/>
            <person name="Gregory W.F."/>
            <person name="Johnson N.M."/>
            <person name="Jin J."/>
            <person name="Komuniecki R."/>
            <person name="Korf I."/>
            <person name="Kumar S."/>
            <person name="Laney S."/>
            <person name="Li B.W."/>
            <person name="Li W."/>
            <person name="Lindblom T.H."/>
            <person name="Lustigman S."/>
            <person name="Ma D."/>
            <person name="Maina C.V."/>
            <person name="Martin D.M."/>
            <person name="McCarter J.P."/>
            <person name="McReynolds L."/>
            <person name="Mitreva M."/>
            <person name="Nutman T.B."/>
            <person name="Parkinson J."/>
            <person name="Peregrin-Alvarez J.M."/>
            <person name="Poole C."/>
            <person name="Ren Q."/>
            <person name="Saunders L."/>
            <person name="Sluder A.E."/>
            <person name="Smith K."/>
            <person name="Stanke M."/>
            <person name="Unnasch T.R."/>
            <person name="Ware J."/>
            <person name="Wei A.D."/>
            <person name="Weil G."/>
            <person name="Williams D.J."/>
            <person name="Zhang Y."/>
            <person name="Williams S.A."/>
            <person name="Fraser-Liggett C."/>
            <person name="Slatko B."/>
            <person name="Blaxter M.L."/>
            <person name="Scott A.L."/>
        </authorList>
    </citation>
    <scope>NUCLEOTIDE SEQUENCE</scope>
    <source>
        <strain evidence="1">FR3</strain>
    </source>
</reference>
<accession>A0A1I9GE23</accession>